<keyword evidence="7" id="KW-0315">Glutamine amidotransferase</keyword>
<sequence>MCGIVGAVSDRNVVPMLLAGLARLEYRGYDSSGIALNHQQQLERIRVAGRVADLALRCKNSQGNSGIAHTRWATHGIPSEANAHPHQGGDSIMVVHNGIIENHAELKQELQAAGYTFSSETDTEVIAHLIHLEYQQCANLQTAVQAAIPRLRGAFAIGVSCLHEPNLLICARQGSPLVLGLGFGEQFFASDIAALLPLTQRMIYLEEGDLAVVQRETIEIFDLNSHPVTRTARTLDVVTDSADLGPYRHYMQKEIFAQATALADTLAPALKQGFSPALFGSNANEIFTNTTAVRIVACGSSYHAGLVARYWIEEYTGLPVSVDIASEYRYRSGREQDGTLIVAISQSGETADLLAALRSAKERGQVNVLALCNVAHSTLTREADLVILTHAGIEIGVASTKAFTTQLAALFTLAGALAQHRQTLTPDVLAQLANCLPRLPAMFNDAFAVETQIEEWSHLLSHYNHALFLGRHTLFPIALEGALKLKEIAYIHAEGYAAGELKHGPLALVDEDMPVIVCAANDELFDKLLSNLREVEARGGKIFLIAEPGCEAAFPYCYRTITLPSQTGPLAPIVFTLPLQFLAYHTAYKKGTDIDKPRNLAKSVTVE</sequence>
<comment type="subunit">
    <text evidence="8">Homodimer.</text>
</comment>
<keyword evidence="5 8" id="KW-0808">Transferase</keyword>
<dbReference type="InterPro" id="IPR047084">
    <property type="entry name" value="GFAT_N"/>
</dbReference>
<dbReference type="Proteomes" id="UP001195660">
    <property type="component" value="Unassembled WGS sequence"/>
</dbReference>
<dbReference type="NCBIfam" id="TIGR01135">
    <property type="entry name" value="glmS"/>
    <property type="match status" value="1"/>
</dbReference>
<feature type="active site" description="For Fru-6P isomerization activity" evidence="8">
    <location>
        <position position="602"/>
    </location>
</feature>
<keyword evidence="6" id="KW-0677">Repeat</keyword>
<evidence type="ECO:0000259" key="9">
    <source>
        <dbReference type="PROSITE" id="PS51278"/>
    </source>
</evidence>
<feature type="domain" description="SIS" evidence="10">
    <location>
        <begin position="456"/>
        <end position="597"/>
    </location>
</feature>
<organism evidence="11 12">
    <name type="scientific">Deefgea chitinilytica</name>
    <dbReference type="NCBI Taxonomy" id="570276"/>
    <lineage>
        <taxon>Bacteria</taxon>
        <taxon>Pseudomonadati</taxon>
        <taxon>Pseudomonadota</taxon>
        <taxon>Betaproteobacteria</taxon>
        <taxon>Neisseriales</taxon>
        <taxon>Chitinibacteraceae</taxon>
        <taxon>Deefgea</taxon>
    </lineage>
</organism>
<keyword evidence="8" id="KW-0963">Cytoplasm</keyword>
<dbReference type="Pfam" id="PF01380">
    <property type="entry name" value="SIS"/>
    <property type="match status" value="2"/>
</dbReference>
<evidence type="ECO:0000313" key="11">
    <source>
        <dbReference type="EMBL" id="MBM5570071.1"/>
    </source>
</evidence>
<dbReference type="SUPFAM" id="SSF56235">
    <property type="entry name" value="N-terminal nucleophile aminohydrolases (Ntn hydrolases)"/>
    <property type="match status" value="1"/>
</dbReference>
<dbReference type="InterPro" id="IPR046348">
    <property type="entry name" value="SIS_dom_sf"/>
</dbReference>
<comment type="catalytic activity">
    <reaction evidence="1 8">
        <text>D-fructose 6-phosphate + L-glutamine = D-glucosamine 6-phosphate + L-glutamate</text>
        <dbReference type="Rhea" id="RHEA:13237"/>
        <dbReference type="ChEBI" id="CHEBI:29985"/>
        <dbReference type="ChEBI" id="CHEBI:58359"/>
        <dbReference type="ChEBI" id="CHEBI:58725"/>
        <dbReference type="ChEBI" id="CHEBI:61527"/>
        <dbReference type="EC" id="2.6.1.16"/>
    </reaction>
</comment>
<dbReference type="RefSeq" id="WP_203569395.1">
    <property type="nucleotide sequence ID" value="NZ_WOFE01000001.1"/>
</dbReference>
<accession>A0ABS2C7E5</accession>
<feature type="initiator methionine" description="Removed" evidence="8">
    <location>
        <position position="1"/>
    </location>
</feature>
<dbReference type="SUPFAM" id="SSF53697">
    <property type="entry name" value="SIS domain"/>
    <property type="match status" value="1"/>
</dbReference>
<evidence type="ECO:0000256" key="1">
    <source>
        <dbReference type="ARBA" id="ARBA00001031"/>
    </source>
</evidence>
<evidence type="ECO:0000256" key="7">
    <source>
        <dbReference type="ARBA" id="ARBA00022962"/>
    </source>
</evidence>
<dbReference type="EMBL" id="WOFE01000001">
    <property type="protein sequence ID" value="MBM5570071.1"/>
    <property type="molecule type" value="Genomic_DNA"/>
</dbReference>
<dbReference type="InterPro" id="IPR005855">
    <property type="entry name" value="GFAT"/>
</dbReference>
<keyword evidence="4 8" id="KW-0032">Aminotransferase</keyword>
<evidence type="ECO:0000256" key="3">
    <source>
        <dbReference type="ARBA" id="ARBA00016090"/>
    </source>
</evidence>
<evidence type="ECO:0000256" key="2">
    <source>
        <dbReference type="ARBA" id="ARBA00012916"/>
    </source>
</evidence>
<comment type="function">
    <text evidence="8">Catalyzes the first step in hexosamine metabolism, converting fructose-6P into glucosamine-6P using glutamine as a nitrogen source.</text>
</comment>
<dbReference type="CDD" id="cd00714">
    <property type="entry name" value="GFAT"/>
    <property type="match status" value="1"/>
</dbReference>
<dbReference type="InterPro" id="IPR017932">
    <property type="entry name" value="GATase_2_dom"/>
</dbReference>
<dbReference type="CDD" id="cd05008">
    <property type="entry name" value="SIS_GlmS_GlmD_1"/>
    <property type="match status" value="1"/>
</dbReference>
<proteinExistence type="inferred from homology"/>
<dbReference type="EC" id="2.6.1.16" evidence="2 8"/>
<feature type="active site" description="Nucleophile; for GATase activity" evidence="8">
    <location>
        <position position="2"/>
    </location>
</feature>
<dbReference type="Gene3D" id="3.60.20.10">
    <property type="entry name" value="Glutamine Phosphoribosylpyrophosphate, subunit 1, domain 1"/>
    <property type="match status" value="1"/>
</dbReference>
<comment type="caution">
    <text evidence="11">The sequence shown here is derived from an EMBL/GenBank/DDBJ whole genome shotgun (WGS) entry which is preliminary data.</text>
</comment>
<dbReference type="HAMAP" id="MF_00164">
    <property type="entry name" value="GlmS"/>
    <property type="match status" value="1"/>
</dbReference>
<name>A0ABS2C7E5_9NEIS</name>
<dbReference type="PANTHER" id="PTHR10937:SF0">
    <property type="entry name" value="GLUTAMINE--FRUCTOSE-6-PHOSPHATE TRANSAMINASE (ISOMERIZING)"/>
    <property type="match status" value="1"/>
</dbReference>
<protein>
    <recommendedName>
        <fullName evidence="3 8">Glutamine--fructose-6-phosphate aminotransferase [isomerizing]</fullName>
        <ecNumber evidence="2 8">2.6.1.16</ecNumber>
    </recommendedName>
    <alternativeName>
        <fullName evidence="8">D-fructose-6-phosphate amidotransferase</fullName>
    </alternativeName>
    <alternativeName>
        <fullName evidence="8">GFAT</fullName>
    </alternativeName>
    <alternativeName>
        <fullName evidence="8">Glucosamine-6-phosphate synthase</fullName>
    </alternativeName>
    <alternativeName>
        <fullName evidence="8">Hexosephosphate aminotransferase</fullName>
    </alternativeName>
    <alternativeName>
        <fullName evidence="8">L-glutamine--D-fructose-6-phosphate amidotransferase</fullName>
    </alternativeName>
</protein>
<dbReference type="PROSITE" id="PS51278">
    <property type="entry name" value="GATASE_TYPE_2"/>
    <property type="match status" value="1"/>
</dbReference>
<evidence type="ECO:0000313" key="12">
    <source>
        <dbReference type="Proteomes" id="UP001195660"/>
    </source>
</evidence>
<feature type="domain" description="Glutamine amidotransferase type-2" evidence="9">
    <location>
        <begin position="2"/>
        <end position="216"/>
    </location>
</feature>
<dbReference type="PROSITE" id="PS51464">
    <property type="entry name" value="SIS"/>
    <property type="match status" value="2"/>
</dbReference>
<reference evidence="11 12" key="1">
    <citation type="submission" date="2019-11" db="EMBL/GenBank/DDBJ databases">
        <title>Novel Deefgea species.</title>
        <authorList>
            <person name="Han J.-H."/>
        </authorList>
    </citation>
    <scope>NUCLEOTIDE SEQUENCE [LARGE SCALE GENOMIC DNA]</scope>
    <source>
        <strain evidence="11 12">LMG 24817</strain>
    </source>
</reference>
<dbReference type="Gene3D" id="3.40.50.10490">
    <property type="entry name" value="Glucose-6-phosphate isomerase like protein, domain 1"/>
    <property type="match status" value="2"/>
</dbReference>
<dbReference type="InterPro" id="IPR035466">
    <property type="entry name" value="GlmS/AgaS_SIS"/>
</dbReference>
<dbReference type="Pfam" id="PF13522">
    <property type="entry name" value="GATase_6"/>
    <property type="match status" value="1"/>
</dbReference>
<dbReference type="InterPro" id="IPR035490">
    <property type="entry name" value="GlmS/FrlB_SIS"/>
</dbReference>
<dbReference type="InterPro" id="IPR029055">
    <property type="entry name" value="Ntn_hydrolases_N"/>
</dbReference>
<dbReference type="NCBIfam" id="NF001484">
    <property type="entry name" value="PRK00331.1"/>
    <property type="match status" value="1"/>
</dbReference>
<keyword evidence="12" id="KW-1185">Reference proteome</keyword>
<dbReference type="PANTHER" id="PTHR10937">
    <property type="entry name" value="GLUCOSAMINE--FRUCTOSE-6-PHOSPHATE AMINOTRANSFERASE, ISOMERIZING"/>
    <property type="match status" value="1"/>
</dbReference>
<evidence type="ECO:0000256" key="4">
    <source>
        <dbReference type="ARBA" id="ARBA00022576"/>
    </source>
</evidence>
<dbReference type="GO" id="GO:0004360">
    <property type="term" value="F:glutamine-fructose-6-phosphate transaminase (isomerizing) activity"/>
    <property type="evidence" value="ECO:0007669"/>
    <property type="project" value="UniProtKB-EC"/>
</dbReference>
<evidence type="ECO:0000256" key="6">
    <source>
        <dbReference type="ARBA" id="ARBA00022737"/>
    </source>
</evidence>
<gene>
    <name evidence="8 11" type="primary">glmS</name>
    <name evidence="11" type="ORF">GM173_00590</name>
</gene>
<dbReference type="CDD" id="cd05009">
    <property type="entry name" value="SIS_GlmS_GlmD_2"/>
    <property type="match status" value="1"/>
</dbReference>
<dbReference type="InterPro" id="IPR001347">
    <property type="entry name" value="SIS_dom"/>
</dbReference>
<feature type="domain" description="SIS" evidence="10">
    <location>
        <begin position="283"/>
        <end position="423"/>
    </location>
</feature>
<evidence type="ECO:0000256" key="5">
    <source>
        <dbReference type="ARBA" id="ARBA00022679"/>
    </source>
</evidence>
<evidence type="ECO:0000259" key="10">
    <source>
        <dbReference type="PROSITE" id="PS51464"/>
    </source>
</evidence>
<comment type="subcellular location">
    <subcellularLocation>
        <location evidence="8">Cytoplasm</location>
    </subcellularLocation>
</comment>
<evidence type="ECO:0000256" key="8">
    <source>
        <dbReference type="HAMAP-Rule" id="MF_00164"/>
    </source>
</evidence>